<dbReference type="OrthoDB" id="1607513at2759"/>
<evidence type="ECO:0000313" key="7">
    <source>
        <dbReference type="EMBL" id="MBW0487045.1"/>
    </source>
</evidence>
<dbReference type="Proteomes" id="UP000765509">
    <property type="component" value="Unassembled WGS sequence"/>
</dbReference>
<evidence type="ECO:0000256" key="6">
    <source>
        <dbReference type="SAM" id="MobiDB-lite"/>
    </source>
</evidence>
<evidence type="ECO:0000256" key="5">
    <source>
        <dbReference type="ARBA" id="ARBA00023242"/>
    </source>
</evidence>
<protein>
    <recommendedName>
        <fullName evidence="9">DUF659 domain-containing protein</fullName>
    </recommendedName>
</protein>
<evidence type="ECO:0000256" key="4">
    <source>
        <dbReference type="ARBA" id="ARBA00022833"/>
    </source>
</evidence>
<feature type="compositionally biased region" description="Polar residues" evidence="6">
    <location>
        <begin position="23"/>
        <end position="32"/>
    </location>
</feature>
<dbReference type="PANTHER" id="PTHR46481">
    <property type="entry name" value="ZINC FINGER BED DOMAIN-CONTAINING PROTEIN 4"/>
    <property type="match status" value="1"/>
</dbReference>
<sequence>MDKLQEAISPSSLCSTPTPSNTELTTLPSTADPTHPQKRSWVWVYFSDIDEKYIQCQFVDLFGKTCNQHLKKDQTGSTKGMSQHLHLLHCIANPKSISSPLAKHNMMDQTSPNITAYLAVTSHYIDTDFKLTSIIIGLAEIKGDHSGESLATQFLKIIRHYDLEQKIICITTDNASVNNQMAQDIEATFPKFCAKDNMVGCMAHTIHLAACDGLKSLGRKPPDPNNNSVDNNNENPMSITSLVDPPDGLNLQ</sequence>
<dbReference type="InterPro" id="IPR012337">
    <property type="entry name" value="RNaseH-like_sf"/>
</dbReference>
<keyword evidence="8" id="KW-1185">Reference proteome</keyword>
<dbReference type="SUPFAM" id="SSF53098">
    <property type="entry name" value="Ribonuclease H-like"/>
    <property type="match status" value="1"/>
</dbReference>
<feature type="region of interest" description="Disordered" evidence="6">
    <location>
        <begin position="219"/>
        <end position="252"/>
    </location>
</feature>
<name>A0A9Q3H2H8_9BASI</name>
<dbReference type="GO" id="GO:0008270">
    <property type="term" value="F:zinc ion binding"/>
    <property type="evidence" value="ECO:0007669"/>
    <property type="project" value="UniProtKB-KW"/>
</dbReference>
<dbReference type="PANTHER" id="PTHR46481:SF10">
    <property type="entry name" value="ZINC FINGER BED DOMAIN-CONTAINING PROTEIN 39"/>
    <property type="match status" value="1"/>
</dbReference>
<gene>
    <name evidence="7" type="ORF">O181_026760</name>
</gene>
<evidence type="ECO:0000256" key="1">
    <source>
        <dbReference type="ARBA" id="ARBA00004123"/>
    </source>
</evidence>
<comment type="caution">
    <text evidence="7">The sequence shown here is derived from an EMBL/GenBank/DDBJ whole genome shotgun (WGS) entry which is preliminary data.</text>
</comment>
<dbReference type="EMBL" id="AVOT02008947">
    <property type="protein sequence ID" value="MBW0487045.1"/>
    <property type="molecule type" value="Genomic_DNA"/>
</dbReference>
<reference evidence="7" key="1">
    <citation type="submission" date="2021-03" db="EMBL/GenBank/DDBJ databases">
        <title>Draft genome sequence of rust myrtle Austropuccinia psidii MF-1, a brazilian biotype.</title>
        <authorList>
            <person name="Quecine M.C."/>
            <person name="Pachon D.M.R."/>
            <person name="Bonatelli M.L."/>
            <person name="Correr F.H."/>
            <person name="Franceschini L.M."/>
            <person name="Leite T.F."/>
            <person name="Margarido G.R.A."/>
            <person name="Almeida C.A."/>
            <person name="Ferrarezi J.A."/>
            <person name="Labate C.A."/>
        </authorList>
    </citation>
    <scope>NUCLEOTIDE SEQUENCE</scope>
    <source>
        <strain evidence="7">MF-1</strain>
    </source>
</reference>
<keyword evidence="5" id="KW-0539">Nucleus</keyword>
<accession>A0A9Q3H2H8</accession>
<feature type="region of interest" description="Disordered" evidence="6">
    <location>
        <begin position="1"/>
        <end position="35"/>
    </location>
</feature>
<keyword evidence="4" id="KW-0862">Zinc</keyword>
<keyword evidence="3" id="KW-0863">Zinc-finger</keyword>
<evidence type="ECO:0000313" key="8">
    <source>
        <dbReference type="Proteomes" id="UP000765509"/>
    </source>
</evidence>
<keyword evidence="2" id="KW-0479">Metal-binding</keyword>
<dbReference type="AlphaFoldDB" id="A0A9Q3H2H8"/>
<organism evidence="7 8">
    <name type="scientific">Austropuccinia psidii MF-1</name>
    <dbReference type="NCBI Taxonomy" id="1389203"/>
    <lineage>
        <taxon>Eukaryota</taxon>
        <taxon>Fungi</taxon>
        <taxon>Dikarya</taxon>
        <taxon>Basidiomycota</taxon>
        <taxon>Pucciniomycotina</taxon>
        <taxon>Pucciniomycetes</taxon>
        <taxon>Pucciniales</taxon>
        <taxon>Sphaerophragmiaceae</taxon>
        <taxon>Austropuccinia</taxon>
    </lineage>
</organism>
<feature type="compositionally biased region" description="Low complexity" evidence="6">
    <location>
        <begin position="225"/>
        <end position="236"/>
    </location>
</feature>
<dbReference type="GO" id="GO:0005634">
    <property type="term" value="C:nucleus"/>
    <property type="evidence" value="ECO:0007669"/>
    <property type="project" value="UniProtKB-SubCell"/>
</dbReference>
<proteinExistence type="predicted"/>
<evidence type="ECO:0000256" key="3">
    <source>
        <dbReference type="ARBA" id="ARBA00022771"/>
    </source>
</evidence>
<evidence type="ECO:0000256" key="2">
    <source>
        <dbReference type="ARBA" id="ARBA00022723"/>
    </source>
</evidence>
<feature type="compositionally biased region" description="Low complexity" evidence="6">
    <location>
        <begin position="9"/>
        <end position="22"/>
    </location>
</feature>
<evidence type="ECO:0008006" key="9">
    <source>
        <dbReference type="Google" id="ProtNLM"/>
    </source>
</evidence>
<dbReference type="InterPro" id="IPR052035">
    <property type="entry name" value="ZnF_BED_domain_contain"/>
</dbReference>
<comment type="subcellular location">
    <subcellularLocation>
        <location evidence="1">Nucleus</location>
    </subcellularLocation>
</comment>